<evidence type="ECO:0008006" key="5">
    <source>
        <dbReference type="Google" id="ProtNLM"/>
    </source>
</evidence>
<protein>
    <recommendedName>
        <fullName evidence="5">Aminotransferase-like plant mobile domain-containing protein</fullName>
    </recommendedName>
</protein>
<keyword evidence="4" id="KW-1185">Reference proteome</keyword>
<gene>
    <name evidence="3" type="ORF">ZOSMA_348G00010</name>
</gene>
<feature type="region of interest" description="Disordered" evidence="1">
    <location>
        <begin position="66"/>
        <end position="89"/>
    </location>
</feature>
<evidence type="ECO:0000313" key="3">
    <source>
        <dbReference type="EMBL" id="KMZ64867.1"/>
    </source>
</evidence>
<dbReference type="OrthoDB" id="723791at2759"/>
<organism evidence="3 4">
    <name type="scientific">Zostera marina</name>
    <name type="common">Eelgrass</name>
    <dbReference type="NCBI Taxonomy" id="29655"/>
    <lineage>
        <taxon>Eukaryota</taxon>
        <taxon>Viridiplantae</taxon>
        <taxon>Streptophyta</taxon>
        <taxon>Embryophyta</taxon>
        <taxon>Tracheophyta</taxon>
        <taxon>Spermatophyta</taxon>
        <taxon>Magnoliopsida</taxon>
        <taxon>Liliopsida</taxon>
        <taxon>Zosteraceae</taxon>
        <taxon>Zostera</taxon>
    </lineage>
</organism>
<proteinExistence type="predicted"/>
<reference evidence="4" key="1">
    <citation type="journal article" date="2016" name="Nature">
        <title>The genome of the seagrass Zostera marina reveals angiosperm adaptation to the sea.</title>
        <authorList>
            <person name="Olsen J.L."/>
            <person name="Rouze P."/>
            <person name="Verhelst B."/>
            <person name="Lin Y.-C."/>
            <person name="Bayer T."/>
            <person name="Collen J."/>
            <person name="Dattolo E."/>
            <person name="De Paoli E."/>
            <person name="Dittami S."/>
            <person name="Maumus F."/>
            <person name="Michel G."/>
            <person name="Kersting A."/>
            <person name="Lauritano C."/>
            <person name="Lohaus R."/>
            <person name="Toepel M."/>
            <person name="Tonon T."/>
            <person name="Vanneste K."/>
            <person name="Amirebrahimi M."/>
            <person name="Brakel J."/>
            <person name="Bostroem C."/>
            <person name="Chovatia M."/>
            <person name="Grimwood J."/>
            <person name="Jenkins J.W."/>
            <person name="Jueterbock A."/>
            <person name="Mraz A."/>
            <person name="Stam W.T."/>
            <person name="Tice H."/>
            <person name="Bornberg-Bauer E."/>
            <person name="Green P.J."/>
            <person name="Pearson G.A."/>
            <person name="Procaccini G."/>
            <person name="Duarte C.M."/>
            <person name="Schmutz J."/>
            <person name="Reusch T.B.H."/>
            <person name="Van de Peer Y."/>
        </authorList>
    </citation>
    <scope>NUCLEOTIDE SEQUENCE [LARGE SCALE GENOMIC DNA]</scope>
    <source>
        <strain evidence="4">cv. Finnish</strain>
    </source>
</reference>
<evidence type="ECO:0000256" key="1">
    <source>
        <dbReference type="SAM" id="MobiDB-lite"/>
    </source>
</evidence>
<dbReference type="AlphaFoldDB" id="A0A0K9P9D4"/>
<name>A0A0K9P9D4_ZOSMR</name>
<evidence type="ECO:0000313" key="4">
    <source>
        <dbReference type="Proteomes" id="UP000036987"/>
    </source>
</evidence>
<accession>A0A0K9P9D4</accession>
<feature type="chain" id="PRO_5005527552" description="Aminotransferase-like plant mobile domain-containing protein" evidence="2">
    <location>
        <begin position="18"/>
        <end position="456"/>
    </location>
</feature>
<comment type="caution">
    <text evidence="3">The sequence shown here is derived from an EMBL/GenBank/DDBJ whole genome shotgun (WGS) entry which is preliminary data.</text>
</comment>
<sequence>MLKFGWLASILLGISNCATILEEMRKQSVGMSSRKRDSDEHNNERRTRRKMKEIIVISDDDSEDGTMVDCPLTKPASPRHRTTRTPRSSKGVCEMRGCWPFKRKTSIQIGQSSGGGDKMPIPAQHPDPYMPMIMENATTFHGPIIKNPFSYHSIVYRSHPKKSDFIPKINVHCVYRLSDRISDPANPHVIPSSLDTGDEPQATYDDQGNFRSAEAVRGSIRGAGLIQYKCIINRILSDRIGARLSTPVKIKLMHTPFHHFMDAGVLVVDSMFLDDVCGRYRGSSEFVFGASVLTCTDEDFGKILGLPHTGWKIDLLNASSQRTSSSGRFYRVHLHGKLLTRQNIGVMFRDLTNSLANSAVDEDDVVRLYLCMLFSGFLFTNARCTLRRKITNFIEDLNDIHSYNWAGAVRDVTFSNLDYCRTRVLERESGGRGASVYMMGCPVALMVWALEHTRVA</sequence>
<feature type="signal peptide" evidence="2">
    <location>
        <begin position="1"/>
        <end position="17"/>
    </location>
</feature>
<dbReference type="PANTHER" id="PTHR34835">
    <property type="entry name" value="OS07G0283600 PROTEIN-RELATED"/>
    <property type="match status" value="1"/>
</dbReference>
<feature type="compositionally biased region" description="Basic and acidic residues" evidence="1">
    <location>
        <begin position="34"/>
        <end position="45"/>
    </location>
</feature>
<evidence type="ECO:0000256" key="2">
    <source>
        <dbReference type="SAM" id="SignalP"/>
    </source>
</evidence>
<dbReference type="PANTHER" id="PTHR34835:SF81">
    <property type="entry name" value="OS06G0475900 PROTEIN"/>
    <property type="match status" value="1"/>
</dbReference>
<feature type="region of interest" description="Disordered" evidence="1">
    <location>
        <begin position="26"/>
        <end position="50"/>
    </location>
</feature>
<dbReference type="Proteomes" id="UP000036987">
    <property type="component" value="Unassembled WGS sequence"/>
</dbReference>
<keyword evidence="2" id="KW-0732">Signal</keyword>
<dbReference type="EMBL" id="LFYR01001097">
    <property type="protein sequence ID" value="KMZ64867.1"/>
    <property type="molecule type" value="Genomic_DNA"/>
</dbReference>